<organism evidence="1 2">
    <name type="scientific">Catharanthus roseus</name>
    <name type="common">Madagascar periwinkle</name>
    <name type="synonym">Vinca rosea</name>
    <dbReference type="NCBI Taxonomy" id="4058"/>
    <lineage>
        <taxon>Eukaryota</taxon>
        <taxon>Viridiplantae</taxon>
        <taxon>Streptophyta</taxon>
        <taxon>Embryophyta</taxon>
        <taxon>Tracheophyta</taxon>
        <taxon>Spermatophyta</taxon>
        <taxon>Magnoliopsida</taxon>
        <taxon>eudicotyledons</taxon>
        <taxon>Gunneridae</taxon>
        <taxon>Pentapetalae</taxon>
        <taxon>asterids</taxon>
        <taxon>lamiids</taxon>
        <taxon>Gentianales</taxon>
        <taxon>Apocynaceae</taxon>
        <taxon>Rauvolfioideae</taxon>
        <taxon>Vinceae</taxon>
        <taxon>Catharanthinae</taxon>
        <taxon>Catharanthus</taxon>
    </lineage>
</organism>
<evidence type="ECO:0000313" key="1">
    <source>
        <dbReference type="EMBL" id="KAI5659924.1"/>
    </source>
</evidence>
<comment type="caution">
    <text evidence="1">The sequence shown here is derived from an EMBL/GenBank/DDBJ whole genome shotgun (WGS) entry which is preliminary data.</text>
</comment>
<dbReference type="Proteomes" id="UP001060085">
    <property type="component" value="Linkage Group LG06"/>
</dbReference>
<accession>A0ACC0AIC8</accession>
<name>A0ACC0AIC8_CATRO</name>
<reference evidence="2" key="1">
    <citation type="journal article" date="2023" name="Nat. Plants">
        <title>Single-cell RNA sequencing provides a high-resolution roadmap for understanding the multicellular compartmentation of specialized metabolism.</title>
        <authorList>
            <person name="Sun S."/>
            <person name="Shen X."/>
            <person name="Li Y."/>
            <person name="Li Y."/>
            <person name="Wang S."/>
            <person name="Li R."/>
            <person name="Zhang H."/>
            <person name="Shen G."/>
            <person name="Guo B."/>
            <person name="Wei J."/>
            <person name="Xu J."/>
            <person name="St-Pierre B."/>
            <person name="Chen S."/>
            <person name="Sun C."/>
        </authorList>
    </citation>
    <scope>NUCLEOTIDE SEQUENCE [LARGE SCALE GENOMIC DNA]</scope>
</reference>
<evidence type="ECO:0000313" key="2">
    <source>
        <dbReference type="Proteomes" id="UP001060085"/>
    </source>
</evidence>
<dbReference type="EMBL" id="CM044706">
    <property type="protein sequence ID" value="KAI5659924.1"/>
    <property type="molecule type" value="Genomic_DNA"/>
</dbReference>
<protein>
    <submittedName>
        <fullName evidence="1">Uncharacterized protein</fullName>
    </submittedName>
</protein>
<sequence>MGCCLSCISIPEYSVDIFVFPMFAPPLDMMTADEVRWMLYRTQDVRDCWCIPAHHIQPREARRLPNNRMYVLRNTFVEALWLEVPSYLLTETWTSVPAIPASSCTDDYLD</sequence>
<proteinExistence type="predicted"/>
<keyword evidence="2" id="KW-1185">Reference proteome</keyword>
<gene>
    <name evidence="1" type="ORF">M9H77_28717</name>
</gene>